<dbReference type="EMBL" id="AEKM01000006">
    <property type="protein sequence ID" value="EFQ55536.1"/>
    <property type="molecule type" value="Genomic_DNA"/>
</dbReference>
<keyword evidence="4 6" id="KW-1133">Transmembrane helix</keyword>
<evidence type="ECO:0000256" key="3">
    <source>
        <dbReference type="ARBA" id="ARBA00022692"/>
    </source>
</evidence>
<reference evidence="9 10" key="1">
    <citation type="submission" date="2010-10" db="EMBL/GenBank/DDBJ databases">
        <authorList>
            <person name="Durkin A.S."/>
            <person name="Madupu R."/>
            <person name="Torralba M."/>
            <person name="Gillis M."/>
            <person name="Methe B."/>
            <person name="Sutton G."/>
            <person name="Nelson K.E."/>
        </authorList>
    </citation>
    <scope>NUCLEOTIDE SEQUENCE [LARGE SCALE GENOMIC DNA]</scope>
    <source>
        <strain evidence="9 10">F0405</strain>
    </source>
</reference>
<accession>E3CCI3</accession>
<keyword evidence="2" id="KW-1003">Cell membrane</keyword>
<dbReference type="Pfam" id="PF03772">
    <property type="entry name" value="Competence"/>
    <property type="match status" value="1"/>
</dbReference>
<dbReference type="AlphaFoldDB" id="E3CCI3"/>
<evidence type="ECO:0000256" key="1">
    <source>
        <dbReference type="ARBA" id="ARBA00004651"/>
    </source>
</evidence>
<evidence type="ECO:0000256" key="2">
    <source>
        <dbReference type="ARBA" id="ARBA00022475"/>
    </source>
</evidence>
<keyword evidence="5 6" id="KW-0472">Membrane</keyword>
<feature type="transmembrane region" description="Helical" evidence="6">
    <location>
        <begin position="55"/>
        <end position="72"/>
    </location>
</feature>
<dbReference type="PANTHER" id="PTHR30619">
    <property type="entry name" value="DNA INTERNALIZATION/COMPETENCE PROTEIN COMEC/REC2"/>
    <property type="match status" value="1"/>
</dbReference>
<feature type="transmembrane region" description="Helical" evidence="6">
    <location>
        <begin position="361"/>
        <end position="378"/>
    </location>
</feature>
<feature type="domain" description="ComEC/Rec2-related protein" evidence="7">
    <location>
        <begin position="218"/>
        <end position="459"/>
    </location>
</feature>
<feature type="domain" description="DUF4131" evidence="8">
    <location>
        <begin position="30"/>
        <end position="178"/>
    </location>
</feature>
<feature type="transmembrane region" description="Helical" evidence="6">
    <location>
        <begin position="6"/>
        <end position="25"/>
    </location>
</feature>
<proteinExistence type="predicted"/>
<dbReference type="InterPro" id="IPR025405">
    <property type="entry name" value="DUF4131"/>
</dbReference>
<evidence type="ECO:0000259" key="7">
    <source>
        <dbReference type="Pfam" id="PF03772"/>
    </source>
</evidence>
<feature type="transmembrane region" description="Helical" evidence="6">
    <location>
        <begin position="274"/>
        <end position="297"/>
    </location>
</feature>
<comment type="subcellular location">
    <subcellularLocation>
        <location evidence="1">Cell membrane</location>
        <topology evidence="1">Multi-pass membrane protein</topology>
    </subcellularLocation>
</comment>
<evidence type="ECO:0000259" key="8">
    <source>
        <dbReference type="Pfam" id="PF13567"/>
    </source>
</evidence>
<evidence type="ECO:0000256" key="6">
    <source>
        <dbReference type="SAM" id="Phobius"/>
    </source>
</evidence>
<dbReference type="Pfam" id="PF13567">
    <property type="entry name" value="DUF4131"/>
    <property type="match status" value="1"/>
</dbReference>
<feature type="transmembrane region" description="Helical" evidence="6">
    <location>
        <begin position="385"/>
        <end position="410"/>
    </location>
</feature>
<dbReference type="GO" id="GO:0005886">
    <property type="term" value="C:plasma membrane"/>
    <property type="evidence" value="ECO:0007669"/>
    <property type="project" value="UniProtKB-SubCell"/>
</dbReference>
<feature type="transmembrane region" description="Helical" evidence="6">
    <location>
        <begin position="318"/>
        <end position="341"/>
    </location>
</feature>
<dbReference type="NCBIfam" id="TIGR00360">
    <property type="entry name" value="ComEC_N-term"/>
    <property type="match status" value="1"/>
</dbReference>
<comment type="caution">
    <text evidence="9">The sequence shown here is derived from an EMBL/GenBank/DDBJ whole genome shotgun (WGS) entry which is preliminary data.</text>
</comment>
<dbReference type="InterPro" id="IPR004477">
    <property type="entry name" value="ComEC_N"/>
</dbReference>
<name>E3CCI3_STRPA</name>
<dbReference type="InterPro" id="IPR052159">
    <property type="entry name" value="Competence_DNA_uptake"/>
</dbReference>
<sequence>MLSRWIKDLPFSLVHLAFVLLWLYFSTYQPSWLSISGLVVVGVLAVHHYKGERSSLLGLALATLCFAAFFVFQRLQDHPVQAESQPPSHLRLIPDTIKINGDALFFRARNQGRTYQVFYTLKSEKEKQQWQSQTHLLELTYKGVIEEPEGQRNFRGFDYRSYLQTQGIHYQIKIEAIQSALPIQTWNVFDWLSQWRRQAIVWSKEHFPQPMNQYMTGLLFGYLDKDFEEMDQLYTSLGIIHLFALSGMQVGFFINGIRKALLRLGILQETVDIWMVPFSLVYAGLTGFSVSVVRSLLQKLLSQKGIRGMENMAMTVMLLMLLVPKFLLTAGGVLSCAYAFILTLVDSSSYSGLKKLLVESFWISLGILPLLTYYFSVFQPWSLPLTFLFSFLFDLVLLPGLTVLFILSILKPLTIFNSFFLLIEECMRWISKLTSLPLVFGQPTGPALIALFLLLGILYDLRKQKNVVSC</sequence>
<feature type="transmembrane region" description="Helical" evidence="6">
    <location>
        <begin position="439"/>
        <end position="459"/>
    </location>
</feature>
<protein>
    <submittedName>
        <fullName evidence="9">ComEC/Rec2-like protein</fullName>
    </submittedName>
</protein>
<organism evidence="9 10">
    <name type="scientific">Streptococcus parasanguinis F0405</name>
    <dbReference type="NCBI Taxonomy" id="905067"/>
    <lineage>
        <taxon>Bacteria</taxon>
        <taxon>Bacillati</taxon>
        <taxon>Bacillota</taxon>
        <taxon>Bacilli</taxon>
        <taxon>Lactobacillales</taxon>
        <taxon>Streptococcaceae</taxon>
        <taxon>Streptococcus</taxon>
    </lineage>
</organism>
<evidence type="ECO:0000313" key="10">
    <source>
        <dbReference type="Proteomes" id="UP000003812"/>
    </source>
</evidence>
<dbReference type="Proteomes" id="UP000003812">
    <property type="component" value="Unassembled WGS sequence"/>
</dbReference>
<keyword evidence="3 6" id="KW-0812">Transmembrane</keyword>
<dbReference type="PANTHER" id="PTHR30619:SF1">
    <property type="entry name" value="RECOMBINATION PROTEIN 2"/>
    <property type="match status" value="1"/>
</dbReference>
<gene>
    <name evidence="9" type="ORF">HMPREF9626_1381</name>
</gene>
<evidence type="ECO:0000256" key="4">
    <source>
        <dbReference type="ARBA" id="ARBA00022989"/>
    </source>
</evidence>
<evidence type="ECO:0000256" key="5">
    <source>
        <dbReference type="ARBA" id="ARBA00023136"/>
    </source>
</evidence>
<feature type="transmembrane region" description="Helical" evidence="6">
    <location>
        <begin position="233"/>
        <end position="254"/>
    </location>
</feature>
<evidence type="ECO:0000313" key="9">
    <source>
        <dbReference type="EMBL" id="EFQ55536.1"/>
    </source>
</evidence>